<comment type="caution">
    <text evidence="13">The sequence shown here is derived from an EMBL/GenBank/DDBJ whole genome shotgun (WGS) entry which is preliminary data.</text>
</comment>
<dbReference type="FunFam" id="3.10.50.40:FF:000001">
    <property type="entry name" value="Trigger factor"/>
    <property type="match status" value="1"/>
</dbReference>
<dbReference type="GO" id="GO:0051301">
    <property type="term" value="P:cell division"/>
    <property type="evidence" value="ECO:0007669"/>
    <property type="project" value="UniProtKB-KW"/>
</dbReference>
<evidence type="ECO:0000256" key="9">
    <source>
        <dbReference type="ARBA" id="ARBA00024849"/>
    </source>
</evidence>
<dbReference type="OrthoDB" id="9767721at2"/>
<dbReference type="AlphaFoldDB" id="C0C5Y1"/>
<evidence type="ECO:0000256" key="1">
    <source>
        <dbReference type="ARBA" id="ARBA00000971"/>
    </source>
</evidence>
<dbReference type="SUPFAM" id="SSF54534">
    <property type="entry name" value="FKBP-like"/>
    <property type="match status" value="1"/>
</dbReference>
<dbReference type="InterPro" id="IPR001179">
    <property type="entry name" value="PPIase_FKBP_dom"/>
</dbReference>
<keyword evidence="11" id="KW-0732">Signal</keyword>
<accession>C0C5Y1</accession>
<dbReference type="InterPro" id="IPR005215">
    <property type="entry name" value="Trig_fac"/>
</dbReference>
<dbReference type="Pfam" id="PF00254">
    <property type="entry name" value="FKBP_C"/>
    <property type="match status" value="1"/>
</dbReference>
<evidence type="ECO:0000256" key="3">
    <source>
        <dbReference type="ARBA" id="ARBA00005464"/>
    </source>
</evidence>
<evidence type="ECO:0000256" key="4">
    <source>
        <dbReference type="ARBA" id="ARBA00022618"/>
    </source>
</evidence>
<sequence length="358" mass="39788">MKKKLVAALALVCAGSMILAGCAGSNQIDTDEVTVEGYKGIQVDEVEKASKVTDKDVESAIQSTLESKATQKEITDRAVENGDTVNIDYVGKIGGETFDGGSAEDYPLTIGSGVFIEGFEESVIGHNIGETYDWNGKFPENYGNADYAGKDVVFTITVNKITQDEVPELDDKFVKSVSEKSKTVKEYKKEVKKQLEEEAETAYNDNLSSAVWEAVLDKSKVKKYPKKDVKDITDNLIQQYKDAAEYYQMDYDTFIQEQMGATVEEFEEQVNKAAKSSVKQTLVTKAIADKEKIKLSDDEYKKQLKKMAETYGYENADALKKAAEEDDLKEMALNNLVKDWLAKNCVQVAKTDKSDSDK</sequence>
<feature type="signal peptide" evidence="11">
    <location>
        <begin position="1"/>
        <end position="20"/>
    </location>
</feature>
<comment type="similarity">
    <text evidence="3">Belongs to the FKBP-type PPIase family. Tig subfamily.</text>
</comment>
<comment type="subcellular location">
    <subcellularLocation>
        <location evidence="2">Cytoplasm</location>
    </subcellularLocation>
</comment>
<reference evidence="13" key="1">
    <citation type="submission" date="2009-02" db="EMBL/GenBank/DDBJ databases">
        <authorList>
            <person name="Fulton L."/>
            <person name="Clifton S."/>
            <person name="Fulton B."/>
            <person name="Xu J."/>
            <person name="Minx P."/>
            <person name="Pepin K.H."/>
            <person name="Johnson M."/>
            <person name="Bhonagiri V."/>
            <person name="Nash W.E."/>
            <person name="Mardis E.R."/>
            <person name="Wilson R.K."/>
        </authorList>
    </citation>
    <scope>NUCLEOTIDE SEQUENCE [LARGE SCALE GENOMIC DNA]</scope>
    <source>
        <strain evidence="13">DSM 15053</strain>
    </source>
</reference>
<dbReference type="STRING" id="553973.CLOHYLEM_07518"/>
<gene>
    <name evidence="13" type="primary">tig</name>
    <name evidence="13" type="ORF">CLOHYLEM_07518</name>
</gene>
<dbReference type="EMBL" id="ABYI02000041">
    <property type="protein sequence ID" value="EEG72515.1"/>
    <property type="molecule type" value="Genomic_DNA"/>
</dbReference>
<keyword evidence="7 10" id="KW-0413">Isomerase</keyword>
<feature type="domain" description="PPIase FKBP-type" evidence="12">
    <location>
        <begin position="82"/>
        <end position="172"/>
    </location>
</feature>
<dbReference type="PROSITE" id="PS51257">
    <property type="entry name" value="PROKAR_LIPOPROTEIN"/>
    <property type="match status" value="1"/>
</dbReference>
<comment type="catalytic activity">
    <reaction evidence="1 10">
        <text>[protein]-peptidylproline (omega=180) = [protein]-peptidylproline (omega=0)</text>
        <dbReference type="Rhea" id="RHEA:16237"/>
        <dbReference type="Rhea" id="RHEA-COMP:10747"/>
        <dbReference type="Rhea" id="RHEA-COMP:10748"/>
        <dbReference type="ChEBI" id="CHEBI:83833"/>
        <dbReference type="ChEBI" id="CHEBI:83834"/>
        <dbReference type="EC" id="5.2.1.8"/>
    </reaction>
</comment>
<dbReference type="Proteomes" id="UP000004893">
    <property type="component" value="Unassembled WGS sequence"/>
</dbReference>
<comment type="function">
    <text evidence="9">Involved in protein export. Acts as a chaperone by maintaining the newly synthesized protein in an open conformation. Functions as a peptidyl-prolyl cis-trans isomerase.</text>
</comment>
<dbReference type="eggNOG" id="COG0544">
    <property type="taxonomic scope" value="Bacteria"/>
</dbReference>
<dbReference type="InterPro" id="IPR046357">
    <property type="entry name" value="PPIase_dom_sf"/>
</dbReference>
<evidence type="ECO:0000256" key="5">
    <source>
        <dbReference type="ARBA" id="ARBA00023110"/>
    </source>
</evidence>
<evidence type="ECO:0000256" key="11">
    <source>
        <dbReference type="SAM" id="SignalP"/>
    </source>
</evidence>
<name>C0C5Y1_9FIRM</name>
<dbReference type="RefSeq" id="WP_006444864.1">
    <property type="nucleotide sequence ID" value="NZ_CP036524.1"/>
</dbReference>
<dbReference type="NCBIfam" id="TIGR00115">
    <property type="entry name" value="tig"/>
    <property type="match status" value="1"/>
</dbReference>
<dbReference type="GO" id="GO:0015031">
    <property type="term" value="P:protein transport"/>
    <property type="evidence" value="ECO:0007669"/>
    <property type="project" value="InterPro"/>
</dbReference>
<dbReference type="GO" id="GO:0006457">
    <property type="term" value="P:protein folding"/>
    <property type="evidence" value="ECO:0007669"/>
    <property type="project" value="InterPro"/>
</dbReference>
<feature type="chain" id="PRO_5038497385" description="peptidylprolyl isomerase" evidence="11">
    <location>
        <begin position="21"/>
        <end position="358"/>
    </location>
</feature>
<keyword evidence="5 10" id="KW-0697">Rotamase</keyword>
<evidence type="ECO:0000313" key="14">
    <source>
        <dbReference type="Proteomes" id="UP000004893"/>
    </source>
</evidence>
<dbReference type="PROSITE" id="PS50059">
    <property type="entry name" value="FKBP_PPIASE"/>
    <property type="match status" value="1"/>
</dbReference>
<proteinExistence type="inferred from homology"/>
<evidence type="ECO:0000256" key="6">
    <source>
        <dbReference type="ARBA" id="ARBA00023186"/>
    </source>
</evidence>
<dbReference type="HOGENOM" id="CLU_033058_1_0_9"/>
<evidence type="ECO:0000256" key="2">
    <source>
        <dbReference type="ARBA" id="ARBA00004496"/>
    </source>
</evidence>
<dbReference type="Gene3D" id="1.10.3120.10">
    <property type="entry name" value="Trigger factor, C-terminal domain"/>
    <property type="match status" value="1"/>
</dbReference>
<keyword evidence="8" id="KW-0131">Cell cycle</keyword>
<reference evidence="13" key="2">
    <citation type="submission" date="2013-06" db="EMBL/GenBank/DDBJ databases">
        <title>Draft genome sequence of Clostridium hylemonae (DSM 15053).</title>
        <authorList>
            <person name="Sudarsanam P."/>
            <person name="Ley R."/>
            <person name="Guruge J."/>
            <person name="Turnbaugh P.J."/>
            <person name="Mahowald M."/>
            <person name="Liep D."/>
            <person name="Gordon J."/>
        </authorList>
    </citation>
    <scope>NUCLEOTIDE SEQUENCE</scope>
    <source>
        <strain evidence="13">DSM 15053</strain>
    </source>
</reference>
<dbReference type="InterPro" id="IPR027304">
    <property type="entry name" value="Trigger_fact/SurA_dom_sf"/>
</dbReference>
<dbReference type="SUPFAM" id="SSF109998">
    <property type="entry name" value="Triger factor/SurA peptide-binding domain-like"/>
    <property type="match status" value="1"/>
</dbReference>
<keyword evidence="6" id="KW-0143">Chaperone</keyword>
<dbReference type="InterPro" id="IPR008880">
    <property type="entry name" value="Trigger_fac_C"/>
</dbReference>
<keyword evidence="4" id="KW-0132">Cell division</keyword>
<evidence type="ECO:0000256" key="8">
    <source>
        <dbReference type="ARBA" id="ARBA00023306"/>
    </source>
</evidence>
<organism evidence="13 14">
    <name type="scientific">[Clostridium] hylemonae DSM 15053</name>
    <dbReference type="NCBI Taxonomy" id="553973"/>
    <lineage>
        <taxon>Bacteria</taxon>
        <taxon>Bacillati</taxon>
        <taxon>Bacillota</taxon>
        <taxon>Clostridia</taxon>
        <taxon>Lachnospirales</taxon>
        <taxon>Lachnospiraceae</taxon>
    </lineage>
</organism>
<dbReference type="EC" id="5.2.1.8" evidence="10"/>
<dbReference type="InterPro" id="IPR037041">
    <property type="entry name" value="Trigger_fac_C_sf"/>
</dbReference>
<evidence type="ECO:0000256" key="10">
    <source>
        <dbReference type="PROSITE-ProRule" id="PRU00277"/>
    </source>
</evidence>
<dbReference type="Gene3D" id="3.10.50.40">
    <property type="match status" value="1"/>
</dbReference>
<dbReference type="GO" id="GO:0005737">
    <property type="term" value="C:cytoplasm"/>
    <property type="evidence" value="ECO:0007669"/>
    <property type="project" value="UniProtKB-SubCell"/>
</dbReference>
<evidence type="ECO:0000313" key="13">
    <source>
        <dbReference type="EMBL" id="EEG72515.1"/>
    </source>
</evidence>
<dbReference type="GO" id="GO:0003755">
    <property type="term" value="F:peptidyl-prolyl cis-trans isomerase activity"/>
    <property type="evidence" value="ECO:0007669"/>
    <property type="project" value="UniProtKB-KW"/>
</dbReference>
<protein>
    <recommendedName>
        <fullName evidence="10">peptidylprolyl isomerase</fullName>
        <ecNumber evidence="10">5.2.1.8</ecNumber>
    </recommendedName>
</protein>
<dbReference type="Pfam" id="PF05698">
    <property type="entry name" value="Trigger_C"/>
    <property type="match status" value="1"/>
</dbReference>
<keyword evidence="14" id="KW-1185">Reference proteome</keyword>
<evidence type="ECO:0000259" key="12">
    <source>
        <dbReference type="PROSITE" id="PS50059"/>
    </source>
</evidence>
<evidence type="ECO:0000256" key="7">
    <source>
        <dbReference type="ARBA" id="ARBA00023235"/>
    </source>
</evidence>